<evidence type="ECO:0000313" key="2">
    <source>
        <dbReference type="Proteomes" id="UP000078070"/>
    </source>
</evidence>
<evidence type="ECO:0000313" key="1">
    <source>
        <dbReference type="EMBL" id="ANG61109.1"/>
    </source>
</evidence>
<proteinExistence type="predicted"/>
<keyword evidence="2" id="KW-1185">Reference proteome</keyword>
<reference evidence="2" key="1">
    <citation type="submission" date="2016-05" db="EMBL/GenBank/DDBJ databases">
        <authorList>
            <person name="Baek K."/>
            <person name="Yang S.-J."/>
        </authorList>
    </citation>
    <scope>NUCLEOTIDE SEQUENCE [LARGE SCALE GENOMIC DNA]</scope>
    <source>
        <strain evidence="2">ST58-10</strain>
    </source>
</reference>
<dbReference type="AlphaFoldDB" id="A0A1A9EU60"/>
<dbReference type="STRING" id="1821621.A8C75_00650"/>
<dbReference type="Proteomes" id="UP000078070">
    <property type="component" value="Chromosome"/>
</dbReference>
<reference evidence="1 2" key="2">
    <citation type="journal article" date="2018" name="Int. J. Syst. Evol. Microbiol.">
        <title>Marinobacterium aestuarii sp. nov., a benzene-degrading marine bacterium isolated from estuary sediment.</title>
        <authorList>
            <person name="Bae S.S."/>
            <person name="Jung J."/>
            <person name="Chung D."/>
            <person name="Baek K."/>
        </authorList>
    </citation>
    <scope>NUCLEOTIDE SEQUENCE [LARGE SCALE GENOMIC DNA]</scope>
    <source>
        <strain evidence="1 2">ST58-10</strain>
    </source>
</reference>
<sequence length="88" mass="10094">MNVSEIKNKDRVINELLLFIRKVLVEPDINTKALDIARKHINEKNADVLIADELSATTNVKIPVEHSDADKLFLKLLRDVVRDEKALY</sequence>
<protein>
    <submittedName>
        <fullName evidence="1">Uncharacterized protein</fullName>
    </submittedName>
</protein>
<name>A0A1A9EU60_9GAMM</name>
<dbReference type="EMBL" id="CP015839">
    <property type="protein sequence ID" value="ANG61109.1"/>
    <property type="molecule type" value="Genomic_DNA"/>
</dbReference>
<accession>A0A1A9EU60</accession>
<dbReference type="RefSeq" id="WP_067376653.1">
    <property type="nucleotide sequence ID" value="NZ_CP015839.1"/>
</dbReference>
<dbReference type="OrthoDB" id="6120634at2"/>
<gene>
    <name evidence="1" type="ORF">A8C75_00650</name>
</gene>
<dbReference type="KEGG" id="mars:A8C75_00650"/>
<organism evidence="1 2">
    <name type="scientific">Marinobacterium aestuarii</name>
    <dbReference type="NCBI Taxonomy" id="1821621"/>
    <lineage>
        <taxon>Bacteria</taxon>
        <taxon>Pseudomonadati</taxon>
        <taxon>Pseudomonadota</taxon>
        <taxon>Gammaproteobacteria</taxon>
        <taxon>Oceanospirillales</taxon>
        <taxon>Oceanospirillaceae</taxon>
        <taxon>Marinobacterium</taxon>
    </lineage>
</organism>